<reference evidence="1" key="1">
    <citation type="submission" date="2021-06" db="EMBL/GenBank/DDBJ databases">
        <authorList>
            <person name="Kallberg Y."/>
            <person name="Tangrot J."/>
            <person name="Rosling A."/>
        </authorList>
    </citation>
    <scope>NUCLEOTIDE SEQUENCE</scope>
    <source>
        <strain evidence="1">MT106</strain>
    </source>
</reference>
<accession>A0A9N9G2U6</accession>
<evidence type="ECO:0000313" key="1">
    <source>
        <dbReference type="EMBL" id="CAG8573333.1"/>
    </source>
</evidence>
<comment type="caution">
    <text evidence="1">The sequence shown here is derived from an EMBL/GenBank/DDBJ whole genome shotgun (WGS) entry which is preliminary data.</text>
</comment>
<evidence type="ECO:0000313" key="2">
    <source>
        <dbReference type="Proteomes" id="UP000789831"/>
    </source>
</evidence>
<dbReference type="InterPro" id="IPR010828">
    <property type="entry name" value="Atf2/Sli1-like"/>
</dbReference>
<dbReference type="OrthoDB" id="2150604at2759"/>
<dbReference type="AlphaFoldDB" id="A0A9N9G2U6"/>
<name>A0A9N9G2U6_9GLOM</name>
<dbReference type="PANTHER" id="PTHR28037">
    <property type="entry name" value="ALCOHOL O-ACETYLTRANSFERASE 1-RELATED"/>
    <property type="match status" value="1"/>
</dbReference>
<dbReference type="EMBL" id="CAJVPL010001484">
    <property type="protein sequence ID" value="CAG8573333.1"/>
    <property type="molecule type" value="Genomic_DNA"/>
</dbReference>
<dbReference type="GO" id="GO:0008080">
    <property type="term" value="F:N-acetyltransferase activity"/>
    <property type="evidence" value="ECO:0007669"/>
    <property type="project" value="TreeGrafter"/>
</dbReference>
<organism evidence="1 2">
    <name type="scientific">Ambispora gerdemannii</name>
    <dbReference type="NCBI Taxonomy" id="144530"/>
    <lineage>
        <taxon>Eukaryota</taxon>
        <taxon>Fungi</taxon>
        <taxon>Fungi incertae sedis</taxon>
        <taxon>Mucoromycota</taxon>
        <taxon>Glomeromycotina</taxon>
        <taxon>Glomeromycetes</taxon>
        <taxon>Archaeosporales</taxon>
        <taxon>Ambisporaceae</taxon>
        <taxon>Ambispora</taxon>
    </lineage>
</organism>
<dbReference type="InterPro" id="IPR023213">
    <property type="entry name" value="CAT-like_dom_sf"/>
</dbReference>
<dbReference type="PANTHER" id="PTHR28037:SF1">
    <property type="entry name" value="ALCOHOL O-ACETYLTRANSFERASE 1-RELATED"/>
    <property type="match status" value="1"/>
</dbReference>
<dbReference type="SUPFAM" id="SSF52777">
    <property type="entry name" value="CoA-dependent acyltransferases"/>
    <property type="match status" value="2"/>
</dbReference>
<proteinExistence type="predicted"/>
<gene>
    <name evidence="1" type="ORF">AGERDE_LOCUS7749</name>
</gene>
<protein>
    <submittedName>
        <fullName evidence="1">13297_t:CDS:1</fullName>
    </submittedName>
</protein>
<dbReference type="InterPro" id="IPR052058">
    <property type="entry name" value="Alcohol_O-acetyltransferase"/>
</dbReference>
<keyword evidence="2" id="KW-1185">Reference proteome</keyword>
<dbReference type="Pfam" id="PF07247">
    <property type="entry name" value="AATase"/>
    <property type="match status" value="1"/>
</dbReference>
<dbReference type="Proteomes" id="UP000789831">
    <property type="component" value="Unassembled WGS sequence"/>
</dbReference>
<sequence length="510" mass="58594">MSCEPLPPNVQLLRPLVPLERYFTIRQELNYYKNIISYVRYTHKKLPSIPFANVRSEITPILYRALRSLVLRHPALSAAFFGIKSNSPSFVHIPVIDLSSIVTFELERLMEAQHHIEFSQDSFNIPLWRVVFVLNKARRNELGVLFVYHHGIGDGKSSFALHNLFYKFLNENLDLFDPNRPKLDDTALRKEAKVDAPLRPHPRPINERISLRPPLHKIVPLVAPHLIIPSFIRTVIENKYWAGDIPSKSLDTYHTKVKIFTLTKDEFQKVYGYAKNEGSTIQAVLYAAVLSSATKYLVPVTVTSNTLSLKISTPISLRPITNPPISPNEMGVYVVDFDSNILVGRIHKIEFWKLAREWQRDFLKIKPEAMHRIWLLRFVGKRYEEWIKLMKGWRFAKDNDGMGREASGKISNLGRWIVTDDEDDEKRDGTDPEVSAKQEEKWEIIDMTFSQCANVVGAAFYVNVVTYGDNFRGTVTYQEGAISDDKIETFVRGLVDTLKCVAEKGDVNFN</sequence>
<dbReference type="Gene3D" id="3.30.559.10">
    <property type="entry name" value="Chloramphenicol acetyltransferase-like domain"/>
    <property type="match status" value="1"/>
</dbReference>